<keyword evidence="7" id="KW-1185">Reference proteome</keyword>
<protein>
    <submittedName>
        <fullName evidence="6">Flavonol synthase/flavanone 3-hydroxylase-like protein</fullName>
    </submittedName>
</protein>
<evidence type="ECO:0000313" key="7">
    <source>
        <dbReference type="Proteomes" id="UP000623129"/>
    </source>
</evidence>
<accession>A0A833UZ00</accession>
<gene>
    <name evidence="6" type="ORF">FCM35_KLT14785</name>
</gene>
<dbReference type="GO" id="GO:0046872">
    <property type="term" value="F:metal ion binding"/>
    <property type="evidence" value="ECO:0007669"/>
    <property type="project" value="UniProtKB-KW"/>
</dbReference>
<dbReference type="Gene3D" id="2.60.120.330">
    <property type="entry name" value="B-lactam Antibiotic, Isopenicillin N Synthase, Chain"/>
    <property type="match status" value="1"/>
</dbReference>
<dbReference type="Proteomes" id="UP000623129">
    <property type="component" value="Unassembled WGS sequence"/>
</dbReference>
<dbReference type="PANTHER" id="PTHR47990">
    <property type="entry name" value="2-OXOGLUTARATE (2OG) AND FE(II)-DEPENDENT OXYGENASE SUPERFAMILY PROTEIN-RELATED"/>
    <property type="match status" value="1"/>
</dbReference>
<dbReference type="InterPro" id="IPR050231">
    <property type="entry name" value="Iron_ascorbate_oxido_reductase"/>
</dbReference>
<name>A0A833UZ00_9POAL</name>
<dbReference type="Pfam" id="PF14226">
    <property type="entry name" value="DIOX_N"/>
    <property type="match status" value="1"/>
</dbReference>
<dbReference type="GO" id="GO:0016491">
    <property type="term" value="F:oxidoreductase activity"/>
    <property type="evidence" value="ECO:0007669"/>
    <property type="project" value="UniProtKB-KW"/>
</dbReference>
<comment type="cofactor">
    <cofactor evidence="1">
        <name>L-ascorbate</name>
        <dbReference type="ChEBI" id="CHEBI:38290"/>
    </cofactor>
</comment>
<dbReference type="AlphaFoldDB" id="A0A833UZ00"/>
<evidence type="ECO:0000259" key="5">
    <source>
        <dbReference type="Pfam" id="PF14226"/>
    </source>
</evidence>
<dbReference type="OrthoDB" id="736543at2759"/>
<dbReference type="EMBL" id="SWLB01000028">
    <property type="protein sequence ID" value="KAF3320651.1"/>
    <property type="molecule type" value="Genomic_DNA"/>
</dbReference>
<keyword evidence="4" id="KW-0408">Iron</keyword>
<evidence type="ECO:0000256" key="3">
    <source>
        <dbReference type="ARBA" id="ARBA00023002"/>
    </source>
</evidence>
<organism evidence="6 7">
    <name type="scientific">Carex littledalei</name>
    <dbReference type="NCBI Taxonomy" id="544730"/>
    <lineage>
        <taxon>Eukaryota</taxon>
        <taxon>Viridiplantae</taxon>
        <taxon>Streptophyta</taxon>
        <taxon>Embryophyta</taxon>
        <taxon>Tracheophyta</taxon>
        <taxon>Spermatophyta</taxon>
        <taxon>Magnoliopsida</taxon>
        <taxon>Liliopsida</taxon>
        <taxon>Poales</taxon>
        <taxon>Cyperaceae</taxon>
        <taxon>Cyperoideae</taxon>
        <taxon>Cariceae</taxon>
        <taxon>Carex</taxon>
        <taxon>Carex subgen. Euthyceras</taxon>
    </lineage>
</organism>
<evidence type="ECO:0000256" key="4">
    <source>
        <dbReference type="ARBA" id="ARBA00023004"/>
    </source>
</evidence>
<dbReference type="InterPro" id="IPR026992">
    <property type="entry name" value="DIOX_N"/>
</dbReference>
<evidence type="ECO:0000256" key="2">
    <source>
        <dbReference type="ARBA" id="ARBA00022723"/>
    </source>
</evidence>
<keyword evidence="3" id="KW-0560">Oxidoreductase</keyword>
<keyword evidence="2" id="KW-0479">Metal-binding</keyword>
<proteinExistence type="predicted"/>
<dbReference type="SUPFAM" id="SSF51197">
    <property type="entry name" value="Clavaminate synthase-like"/>
    <property type="match status" value="1"/>
</dbReference>
<evidence type="ECO:0000256" key="1">
    <source>
        <dbReference type="ARBA" id="ARBA00001961"/>
    </source>
</evidence>
<dbReference type="InterPro" id="IPR027443">
    <property type="entry name" value="IPNS-like_sf"/>
</dbReference>
<sequence>MEVERVQTIASLSNSLGVIPPEFIRSEHEQPGITTFNGPVPELPVIDLANPDKNQITHEMVEASSKWGIFQLVNHGIPEEVVKEMQRVGKEYFELAPQDEKEKIAKKPGMKEGYGTKLHREPEGKKTWVDFLYHNIYLAAEPAGVQKS</sequence>
<reference evidence="6" key="1">
    <citation type="submission" date="2020-01" db="EMBL/GenBank/DDBJ databases">
        <title>Genome sequence of Kobresia littledalei, the first chromosome-level genome in the family Cyperaceae.</title>
        <authorList>
            <person name="Qu G."/>
        </authorList>
    </citation>
    <scope>NUCLEOTIDE SEQUENCE</scope>
    <source>
        <strain evidence="6">C.B.Clarke</strain>
        <tissue evidence="6">Leaf</tissue>
    </source>
</reference>
<evidence type="ECO:0000313" key="6">
    <source>
        <dbReference type="EMBL" id="KAF3320651.1"/>
    </source>
</evidence>
<feature type="domain" description="Non-haem dioxygenase N-terminal" evidence="5">
    <location>
        <begin position="43"/>
        <end position="140"/>
    </location>
</feature>
<comment type="caution">
    <text evidence="6">The sequence shown here is derived from an EMBL/GenBank/DDBJ whole genome shotgun (WGS) entry which is preliminary data.</text>
</comment>